<evidence type="ECO:0000256" key="1">
    <source>
        <dbReference type="ARBA" id="ARBA00006484"/>
    </source>
</evidence>
<reference evidence="4" key="1">
    <citation type="submission" date="2017-02" db="EMBL/GenBank/DDBJ databases">
        <authorList>
            <person name="Dridi B."/>
        </authorList>
    </citation>
    <scope>NUCLEOTIDE SEQUENCE [LARGE SCALE GENOMIC DNA]</scope>
    <source>
        <strain evidence="4">EB411</strain>
    </source>
</reference>
<dbReference type="PANTHER" id="PTHR24321:SF8">
    <property type="entry name" value="ESTRADIOL 17-BETA-DEHYDROGENASE 8-RELATED"/>
    <property type="match status" value="1"/>
</dbReference>
<name>A0A1R4KAG5_9MICO</name>
<comment type="similarity">
    <text evidence="1">Belongs to the short-chain dehydrogenases/reductases (SDR) family.</text>
</comment>
<dbReference type="Pfam" id="PF13561">
    <property type="entry name" value="adh_short_C2"/>
    <property type="match status" value="1"/>
</dbReference>
<dbReference type="Proteomes" id="UP000196778">
    <property type="component" value="Unassembled WGS sequence"/>
</dbReference>
<gene>
    <name evidence="3" type="ORF">FM119_12555</name>
</gene>
<evidence type="ECO:0000313" key="3">
    <source>
        <dbReference type="EMBL" id="SJN41297.1"/>
    </source>
</evidence>
<dbReference type="RefSeq" id="WP_087138505.1">
    <property type="nucleotide sequence ID" value="NZ_FUKR01000072.1"/>
</dbReference>
<sequence>MSDVLVVIGVGGMGETIARRLAPGRTTVLADFNETLLATLAESLTVDGFDVVTQQVDVSSRASVRALAQTAATHGPVTTVVDTAGLSPAQAPIEAILRVDLVGVALVLEEFAEVLAPGAAGVVISSSSGYISPGFTPEQEQQIRTTPADGLLALDAFSPEALGSPGMAYGKSKRANRLQVQEASALWGAKGARVNSVSPGVISTAMGRQELGTPSGAFMRAMVENSGTGRIGTPSDIADAVTFLVGPQASYITGIDLLVDGGNVAAVQTGRVPLPGR</sequence>
<keyword evidence="4" id="KW-1185">Reference proteome</keyword>
<dbReference type="InterPro" id="IPR002347">
    <property type="entry name" value="SDR_fam"/>
</dbReference>
<dbReference type="GO" id="GO:0016491">
    <property type="term" value="F:oxidoreductase activity"/>
    <property type="evidence" value="ECO:0007669"/>
    <property type="project" value="UniProtKB-KW"/>
</dbReference>
<dbReference type="SUPFAM" id="SSF51735">
    <property type="entry name" value="NAD(P)-binding Rossmann-fold domains"/>
    <property type="match status" value="1"/>
</dbReference>
<dbReference type="Pfam" id="PF00106">
    <property type="entry name" value="adh_short"/>
    <property type="match status" value="1"/>
</dbReference>
<evidence type="ECO:0000256" key="2">
    <source>
        <dbReference type="ARBA" id="ARBA00023002"/>
    </source>
</evidence>
<dbReference type="PANTHER" id="PTHR24321">
    <property type="entry name" value="DEHYDROGENASES, SHORT CHAIN"/>
    <property type="match status" value="1"/>
</dbReference>
<dbReference type="NCBIfam" id="NF005395">
    <property type="entry name" value="PRK06940.1"/>
    <property type="match status" value="1"/>
</dbReference>
<organism evidence="3 4">
    <name type="scientific">Mycetocola reblochoni REB411</name>
    <dbReference type="NCBI Taxonomy" id="1255698"/>
    <lineage>
        <taxon>Bacteria</taxon>
        <taxon>Bacillati</taxon>
        <taxon>Actinomycetota</taxon>
        <taxon>Actinomycetes</taxon>
        <taxon>Micrococcales</taxon>
        <taxon>Microbacteriaceae</taxon>
        <taxon>Mycetocola</taxon>
    </lineage>
</organism>
<evidence type="ECO:0000313" key="4">
    <source>
        <dbReference type="Proteomes" id="UP000196778"/>
    </source>
</evidence>
<keyword evidence="2" id="KW-0560">Oxidoreductase</keyword>
<dbReference type="EMBL" id="FUKR01000072">
    <property type="protein sequence ID" value="SJN41297.1"/>
    <property type="molecule type" value="Genomic_DNA"/>
</dbReference>
<dbReference type="AlphaFoldDB" id="A0A1R4KAG5"/>
<dbReference type="Gene3D" id="3.40.50.720">
    <property type="entry name" value="NAD(P)-binding Rossmann-like Domain"/>
    <property type="match status" value="1"/>
</dbReference>
<accession>A0A1R4KAG5</accession>
<dbReference type="OrthoDB" id="9803333at2"/>
<protein>
    <submittedName>
        <fullName evidence="3">Short-chain dehydrogenase/oxidoreductase</fullName>
    </submittedName>
</protein>
<dbReference type="InterPro" id="IPR036291">
    <property type="entry name" value="NAD(P)-bd_dom_sf"/>
</dbReference>
<dbReference type="PRINTS" id="PR00081">
    <property type="entry name" value="GDHRDH"/>
</dbReference>
<proteinExistence type="inferred from homology"/>